<dbReference type="PANTHER" id="PTHR21624:SF1">
    <property type="entry name" value="ALKYLGLYCEROL MONOOXYGENASE"/>
    <property type="match status" value="1"/>
</dbReference>
<reference evidence="9" key="1">
    <citation type="journal article" date="2014" name="Int. J. Syst. Evol. Microbiol.">
        <title>Complete genome sequence of Corynebacterium casei LMG S-19264T (=DSM 44701T), isolated from a smear-ripened cheese.</title>
        <authorList>
            <consortium name="US DOE Joint Genome Institute (JGI-PGF)"/>
            <person name="Walter F."/>
            <person name="Albersmeier A."/>
            <person name="Kalinowski J."/>
            <person name="Ruckert C."/>
        </authorList>
    </citation>
    <scope>NUCLEOTIDE SEQUENCE</scope>
    <source>
        <strain evidence="9">KCTC 32501</strain>
    </source>
</reference>
<keyword evidence="3 7" id="KW-1133">Transmembrane helix</keyword>
<proteinExistence type="predicted"/>
<evidence type="ECO:0000256" key="2">
    <source>
        <dbReference type="ARBA" id="ARBA00022692"/>
    </source>
</evidence>
<dbReference type="GO" id="GO:0008610">
    <property type="term" value="P:lipid biosynthetic process"/>
    <property type="evidence" value="ECO:0007669"/>
    <property type="project" value="InterPro"/>
</dbReference>
<dbReference type="GO" id="GO:0016020">
    <property type="term" value="C:membrane"/>
    <property type="evidence" value="ECO:0007669"/>
    <property type="project" value="GOC"/>
</dbReference>
<evidence type="ECO:0000256" key="5">
    <source>
        <dbReference type="ARBA" id="ARBA00023098"/>
    </source>
</evidence>
<dbReference type="AlphaFoldDB" id="A0A8J3CLV1"/>
<dbReference type="GO" id="GO:0006643">
    <property type="term" value="P:membrane lipid metabolic process"/>
    <property type="evidence" value="ECO:0007669"/>
    <property type="project" value="TreeGrafter"/>
</dbReference>
<evidence type="ECO:0000256" key="1">
    <source>
        <dbReference type="ARBA" id="ARBA00004127"/>
    </source>
</evidence>
<protein>
    <submittedName>
        <fullName evidence="9">Fatty acid hydroxylase</fullName>
    </submittedName>
</protein>
<dbReference type="GO" id="GO:0012505">
    <property type="term" value="C:endomembrane system"/>
    <property type="evidence" value="ECO:0007669"/>
    <property type="project" value="UniProtKB-SubCell"/>
</dbReference>
<evidence type="ECO:0000256" key="3">
    <source>
        <dbReference type="ARBA" id="ARBA00022989"/>
    </source>
</evidence>
<keyword evidence="6 7" id="KW-0472">Membrane</keyword>
<reference evidence="9" key="2">
    <citation type="submission" date="2020-09" db="EMBL/GenBank/DDBJ databases">
        <authorList>
            <person name="Sun Q."/>
            <person name="Kim S."/>
        </authorList>
    </citation>
    <scope>NUCLEOTIDE SEQUENCE</scope>
    <source>
        <strain evidence="9">KCTC 32501</strain>
    </source>
</reference>
<dbReference type="InterPro" id="IPR006694">
    <property type="entry name" value="Fatty_acid_hydroxylase"/>
</dbReference>
<keyword evidence="2 7" id="KW-0812">Transmembrane</keyword>
<evidence type="ECO:0000313" key="9">
    <source>
        <dbReference type="EMBL" id="GHA65443.1"/>
    </source>
</evidence>
<sequence>MPDWLNQEVLYTYSVPFFVAVILAEMFFSHRQSLNLYRQGDLLKNLYFALINIGLDLVMKGFAFFMLGWAYTHRVIEVENVWLYWLILVLLQDFAYYVHHFMDHHIRLFWAVHITHHSSEHFNITTGFRSPVFQPLYRYFYFMPVAFLGFEPLHIMFSYAATQIYGTLIHTQTIKKMGVFEHFMVTPSHHRVHHASNVVYLDKNMGMFLIIWDKIFGTFKPEQDNEPVRYGIVTPLTPEQELHPVKTITHEFEAIWKDATQSNLTVGQRLKYIFGPPGWSHDGSKQTSKQMQAALKT</sequence>
<dbReference type="Pfam" id="PF04116">
    <property type="entry name" value="FA_hydroxylase"/>
    <property type="match status" value="1"/>
</dbReference>
<dbReference type="GO" id="GO:0005506">
    <property type="term" value="F:iron ion binding"/>
    <property type="evidence" value="ECO:0007669"/>
    <property type="project" value="InterPro"/>
</dbReference>
<dbReference type="GO" id="GO:0050479">
    <property type="term" value="F:glyceryl-ether monooxygenase activity"/>
    <property type="evidence" value="ECO:0007669"/>
    <property type="project" value="TreeGrafter"/>
</dbReference>
<organism evidence="9 10">
    <name type="scientific">Formosimonas limnophila</name>
    <dbReference type="NCBI Taxonomy" id="1384487"/>
    <lineage>
        <taxon>Bacteria</taxon>
        <taxon>Pseudomonadati</taxon>
        <taxon>Pseudomonadota</taxon>
        <taxon>Betaproteobacteria</taxon>
        <taxon>Burkholderiales</taxon>
        <taxon>Burkholderiaceae</taxon>
        <taxon>Formosimonas</taxon>
    </lineage>
</organism>
<evidence type="ECO:0000256" key="6">
    <source>
        <dbReference type="ARBA" id="ARBA00023136"/>
    </source>
</evidence>
<keyword evidence="5" id="KW-0443">Lipid metabolism</keyword>
<feature type="transmembrane region" description="Helical" evidence="7">
    <location>
        <begin position="49"/>
        <end position="70"/>
    </location>
</feature>
<name>A0A8J3CLV1_9BURK</name>
<feature type="domain" description="Fatty acid hydroxylase" evidence="8">
    <location>
        <begin position="85"/>
        <end position="218"/>
    </location>
</feature>
<evidence type="ECO:0000256" key="7">
    <source>
        <dbReference type="SAM" id="Phobius"/>
    </source>
</evidence>
<evidence type="ECO:0000313" key="10">
    <source>
        <dbReference type="Proteomes" id="UP000614287"/>
    </source>
</evidence>
<evidence type="ECO:0000256" key="4">
    <source>
        <dbReference type="ARBA" id="ARBA00023002"/>
    </source>
</evidence>
<dbReference type="PANTHER" id="PTHR21624">
    <property type="entry name" value="STEROL DESATURASE-RELATED PROTEIN"/>
    <property type="match status" value="1"/>
</dbReference>
<gene>
    <name evidence="9" type="ORF">GCM10009007_02510</name>
</gene>
<keyword evidence="4" id="KW-0560">Oxidoreductase</keyword>
<comment type="caution">
    <text evidence="9">The sequence shown here is derived from an EMBL/GenBank/DDBJ whole genome shotgun (WGS) entry which is preliminary data.</text>
</comment>
<feature type="transmembrane region" description="Helical" evidence="7">
    <location>
        <begin position="12"/>
        <end position="28"/>
    </location>
</feature>
<feature type="transmembrane region" description="Helical" evidence="7">
    <location>
        <begin position="139"/>
        <end position="161"/>
    </location>
</feature>
<accession>A0A8J3CLV1</accession>
<keyword evidence="10" id="KW-1185">Reference proteome</keyword>
<comment type="subcellular location">
    <subcellularLocation>
        <location evidence="1">Endomembrane system</location>
        <topology evidence="1">Multi-pass membrane protein</topology>
    </subcellularLocation>
</comment>
<dbReference type="InterPro" id="IPR051689">
    <property type="entry name" value="Sterol_desaturase/TMEM195"/>
</dbReference>
<feature type="transmembrane region" description="Helical" evidence="7">
    <location>
        <begin position="82"/>
        <end position="99"/>
    </location>
</feature>
<dbReference type="Proteomes" id="UP000614287">
    <property type="component" value="Unassembled WGS sequence"/>
</dbReference>
<dbReference type="EMBL" id="BMZG01000001">
    <property type="protein sequence ID" value="GHA65443.1"/>
    <property type="molecule type" value="Genomic_DNA"/>
</dbReference>
<evidence type="ECO:0000259" key="8">
    <source>
        <dbReference type="Pfam" id="PF04116"/>
    </source>
</evidence>